<protein>
    <submittedName>
        <fullName evidence="1">Uncharacterized protein</fullName>
    </submittedName>
</protein>
<evidence type="ECO:0000313" key="1">
    <source>
        <dbReference type="EMBL" id="MCT8974935.1"/>
    </source>
</evidence>
<reference evidence="1 2" key="1">
    <citation type="submission" date="2022-04" db="EMBL/GenBank/DDBJ databases">
        <authorList>
            <person name="Ye Y.-Q."/>
            <person name="Du Z.-J."/>
        </authorList>
    </citation>
    <scope>NUCLEOTIDE SEQUENCE [LARGE SCALE GENOMIC DNA]</scope>
    <source>
        <strain evidence="1 2">A6E488</strain>
    </source>
</reference>
<dbReference type="AlphaFoldDB" id="A0AAW5R6C8"/>
<name>A0AAW5R6C8_9HYPH</name>
<dbReference type="Proteomes" id="UP001320898">
    <property type="component" value="Unassembled WGS sequence"/>
</dbReference>
<dbReference type="EMBL" id="JALIDZ010000020">
    <property type="protein sequence ID" value="MCT8974935.1"/>
    <property type="molecule type" value="Genomic_DNA"/>
</dbReference>
<sequence>MERTVRVWNEDVEVSVYQKSKSVWVAVGTYLGHHIEVKGRSASSALALWRDAARYKGN</sequence>
<gene>
    <name evidence="1" type="ORF">MUB46_24025</name>
</gene>
<organism evidence="1 2">
    <name type="scientific">Microbaculum marinisediminis</name>
    <dbReference type="NCBI Taxonomy" id="2931392"/>
    <lineage>
        <taxon>Bacteria</taxon>
        <taxon>Pseudomonadati</taxon>
        <taxon>Pseudomonadota</taxon>
        <taxon>Alphaproteobacteria</taxon>
        <taxon>Hyphomicrobiales</taxon>
        <taxon>Tepidamorphaceae</taxon>
        <taxon>Microbaculum</taxon>
    </lineage>
</organism>
<keyword evidence="2" id="KW-1185">Reference proteome</keyword>
<accession>A0AAW5R6C8</accession>
<dbReference type="RefSeq" id="WP_261618522.1">
    <property type="nucleotide sequence ID" value="NZ_JALIDZ010000020.1"/>
</dbReference>
<proteinExistence type="predicted"/>
<comment type="caution">
    <text evidence="1">The sequence shown here is derived from an EMBL/GenBank/DDBJ whole genome shotgun (WGS) entry which is preliminary data.</text>
</comment>
<evidence type="ECO:0000313" key="2">
    <source>
        <dbReference type="Proteomes" id="UP001320898"/>
    </source>
</evidence>